<evidence type="ECO:0000256" key="1">
    <source>
        <dbReference type="SAM" id="MobiDB-lite"/>
    </source>
</evidence>
<keyword evidence="2" id="KW-0812">Transmembrane</keyword>
<organism evidence="3 4">
    <name type="scientific">Jaapia argillacea MUCL 33604</name>
    <dbReference type="NCBI Taxonomy" id="933084"/>
    <lineage>
        <taxon>Eukaryota</taxon>
        <taxon>Fungi</taxon>
        <taxon>Dikarya</taxon>
        <taxon>Basidiomycota</taxon>
        <taxon>Agaricomycotina</taxon>
        <taxon>Agaricomycetes</taxon>
        <taxon>Agaricomycetidae</taxon>
        <taxon>Jaapiales</taxon>
        <taxon>Jaapiaceae</taxon>
        <taxon>Jaapia</taxon>
    </lineage>
</organism>
<feature type="compositionally biased region" description="Low complexity" evidence="1">
    <location>
        <begin position="15"/>
        <end position="26"/>
    </location>
</feature>
<keyword evidence="2" id="KW-0472">Membrane</keyword>
<evidence type="ECO:0000313" key="4">
    <source>
        <dbReference type="Proteomes" id="UP000027265"/>
    </source>
</evidence>
<dbReference type="PANTHER" id="PTHR37848">
    <property type="entry name" value="EXPRESSED PROTEIN"/>
    <property type="match status" value="1"/>
</dbReference>
<feature type="region of interest" description="Disordered" evidence="1">
    <location>
        <begin position="111"/>
        <end position="136"/>
    </location>
</feature>
<dbReference type="AlphaFoldDB" id="A0A067QLR2"/>
<evidence type="ECO:0000256" key="2">
    <source>
        <dbReference type="SAM" id="Phobius"/>
    </source>
</evidence>
<name>A0A067QLR2_9AGAM</name>
<dbReference type="EMBL" id="KL197710">
    <property type="protein sequence ID" value="KDQ63576.1"/>
    <property type="molecule type" value="Genomic_DNA"/>
</dbReference>
<reference evidence="4" key="1">
    <citation type="journal article" date="2014" name="Proc. Natl. Acad. Sci. U.S.A.">
        <title>Extensive sampling of basidiomycete genomes demonstrates inadequacy of the white-rot/brown-rot paradigm for wood decay fungi.</title>
        <authorList>
            <person name="Riley R."/>
            <person name="Salamov A.A."/>
            <person name="Brown D.W."/>
            <person name="Nagy L.G."/>
            <person name="Floudas D."/>
            <person name="Held B.W."/>
            <person name="Levasseur A."/>
            <person name="Lombard V."/>
            <person name="Morin E."/>
            <person name="Otillar R."/>
            <person name="Lindquist E.A."/>
            <person name="Sun H."/>
            <person name="LaButti K.M."/>
            <person name="Schmutz J."/>
            <person name="Jabbour D."/>
            <person name="Luo H."/>
            <person name="Baker S.E."/>
            <person name="Pisabarro A.G."/>
            <person name="Walton J.D."/>
            <person name="Blanchette R.A."/>
            <person name="Henrissat B."/>
            <person name="Martin F."/>
            <person name="Cullen D."/>
            <person name="Hibbett D.S."/>
            <person name="Grigoriev I.V."/>
        </authorList>
    </citation>
    <scope>NUCLEOTIDE SEQUENCE [LARGE SCALE GENOMIC DNA]</scope>
    <source>
        <strain evidence="4">MUCL 33604</strain>
    </source>
</reference>
<dbReference type="InParanoid" id="A0A067QLR2"/>
<proteinExistence type="predicted"/>
<dbReference type="OrthoDB" id="203796at2759"/>
<keyword evidence="2" id="KW-1133">Transmembrane helix</keyword>
<gene>
    <name evidence="3" type="ORF">JAAARDRAFT_29597</name>
</gene>
<dbReference type="Proteomes" id="UP000027265">
    <property type="component" value="Unassembled WGS sequence"/>
</dbReference>
<feature type="region of interest" description="Disordered" evidence="1">
    <location>
        <begin position="1"/>
        <end position="62"/>
    </location>
</feature>
<dbReference type="PANTHER" id="PTHR37848:SF1">
    <property type="entry name" value="SUN DOMAIN-CONTAINING PROTEIN"/>
    <property type="match status" value="1"/>
</dbReference>
<evidence type="ECO:0000313" key="3">
    <source>
        <dbReference type="EMBL" id="KDQ63576.1"/>
    </source>
</evidence>
<feature type="compositionally biased region" description="Basic residues" evidence="1">
    <location>
        <begin position="126"/>
        <end position="136"/>
    </location>
</feature>
<accession>A0A067QLR2</accession>
<feature type="transmembrane region" description="Helical" evidence="2">
    <location>
        <begin position="309"/>
        <end position="327"/>
    </location>
</feature>
<dbReference type="HOGENOM" id="CLU_034128_1_0_1"/>
<keyword evidence="4" id="KW-1185">Reference proteome</keyword>
<protein>
    <submittedName>
        <fullName evidence="3">Uncharacterized protein</fullName>
    </submittedName>
</protein>
<sequence>MVYIKNTASQAPYTSLSSSSPPSSSSQLIPEPEQHVPPSYLGVDVGNDTYVPQGGEEQPPEFTPYEAEYDVHSNGHIVSHDRHLNEDGEALYRFLLSQASTPPTFLCHCRGTHTEPRRRTVSSTGSRRRSRTRTKSHTKTITDFDFYLDVGRHIVLGPIHWSMADDEPGYRGLVVRQMETVEGRRKATREERKGFKAWLKQRVARGLPPWVPQNSLVSGDPLGSTKVLKSSKTLRQWADEYCASPKYFKEFTYEKVVYGWHTAALKDAIRTAILSTNYRGTITVDFETKSSKITVRTDNRLSRALSKTWVKVLLIIFLIYWPFIWLYKRFHPRGRGRWEVCGGAYALKYRQRYCMVPLVDVGSFSTEAQPSYTHEVRTETRVIGVREGEWLQRWEGVLRMAVNSRTQSDIPLTEPGFGPAASNTVAIIDA</sequence>
<feature type="compositionally biased region" description="Polar residues" evidence="1">
    <location>
        <begin position="1"/>
        <end position="14"/>
    </location>
</feature>